<comment type="caution">
    <text evidence="9">The sequence shown here is derived from an EMBL/GenBank/DDBJ whole genome shotgun (WGS) entry which is preliminary data.</text>
</comment>
<evidence type="ECO:0000256" key="1">
    <source>
        <dbReference type="ARBA" id="ARBA00000135"/>
    </source>
</evidence>
<feature type="binding site" evidence="7">
    <location>
        <position position="353"/>
    </location>
    <ligand>
        <name>Mn(2+)</name>
        <dbReference type="ChEBI" id="CHEBI:29035"/>
        <label>2</label>
    </ligand>
</feature>
<dbReference type="GO" id="GO:0030145">
    <property type="term" value="F:manganese ion binding"/>
    <property type="evidence" value="ECO:0007669"/>
    <property type="project" value="UniProtKB-UniRule"/>
</dbReference>
<evidence type="ECO:0000313" key="10">
    <source>
        <dbReference type="Proteomes" id="UP000034175"/>
    </source>
</evidence>
<keyword evidence="7" id="KW-0963">Cytoplasm</keyword>
<comment type="catalytic activity">
    <reaction evidence="2 7">
        <text>Release of an N-terminal amino acid, preferentially leucine, but not glutamic or aspartic acids.</text>
        <dbReference type="EC" id="3.4.11.10"/>
    </reaction>
</comment>
<evidence type="ECO:0000313" key="9">
    <source>
        <dbReference type="EMBL" id="KKU27228.1"/>
    </source>
</evidence>
<dbReference type="CDD" id="cd00433">
    <property type="entry name" value="Peptidase_M17"/>
    <property type="match status" value="1"/>
</dbReference>
<keyword evidence="7" id="KW-0464">Manganese</keyword>
<dbReference type="PATRIC" id="fig|1619042.3.peg.106"/>
<comment type="cofactor">
    <cofactor evidence="7">
        <name>Mn(2+)</name>
        <dbReference type="ChEBI" id="CHEBI:29035"/>
    </cofactor>
    <text evidence="7">Binds 2 manganese ions per subunit.</text>
</comment>
<dbReference type="GO" id="GO:0070006">
    <property type="term" value="F:metalloaminopeptidase activity"/>
    <property type="evidence" value="ECO:0007669"/>
    <property type="project" value="InterPro"/>
</dbReference>
<feature type="domain" description="Cytosol aminopeptidase" evidence="8">
    <location>
        <begin position="349"/>
        <end position="356"/>
    </location>
</feature>
<sequence>MKIVLKSIDDILGFAPLTVFIAVDEAAVPAELKEVDALLEGRLKRLMKSDDFKTAPYAKELLYANPKIEEPRVVVVGLGKGAQSTSRETWEHAVASATMYWQNRKVNRFAVLVPQTIKRVLKAEAGLFLAKGVWLGSYDFNNYKSDKKAHAPAVTEVLVTNVDVKEARSWNKMINEGAVIGEAINMARQFGDLPPIEMTPTYLARHAETLAKTYKGLKVKVLNKDEIKKLGMGAFLGVNAGATEPPKFIILEWMKARKKNVQPVVLVGKGITFDSGGISIKPSDKMDEMKFDMMGGAAVIGALRTIAALDLPVNVVGLVPATENLPSGSAYRPGDILRGMGGKTIEVLNTDAEGRVILSDALEYAKRYKPALVVDVATLTGACIHAVGEEYAGLFTRDAKIKKCIEDAAEMTNEPVWQLPLDDSHVHSIKSYVADVKNIGERKPGASTAAAFLEFFTDYPWAHLDIAGQMAYGKPQPFQRQGARGFGVHLLTQVVRNWFKV</sequence>
<dbReference type="Gene3D" id="3.40.630.10">
    <property type="entry name" value="Zn peptidases"/>
    <property type="match status" value="1"/>
</dbReference>
<evidence type="ECO:0000256" key="4">
    <source>
        <dbReference type="ARBA" id="ARBA00022438"/>
    </source>
</evidence>
<comment type="similarity">
    <text evidence="3 7">Belongs to the peptidase M17 family.</text>
</comment>
<accession>A0A0G1RB41</accession>
<feature type="binding site" evidence="7">
    <location>
        <position position="274"/>
    </location>
    <ligand>
        <name>Mn(2+)</name>
        <dbReference type="ChEBI" id="CHEBI:29035"/>
        <label>1</label>
    </ligand>
</feature>
<protein>
    <recommendedName>
        <fullName evidence="7">Probable cytosol aminopeptidase</fullName>
        <ecNumber evidence="7">3.4.11.1</ecNumber>
    </recommendedName>
    <alternativeName>
        <fullName evidence="7">Leucine aminopeptidase</fullName>
        <shortName evidence="7">LAP</shortName>
        <ecNumber evidence="7">3.4.11.10</ecNumber>
    </alternativeName>
    <alternativeName>
        <fullName evidence="7">Leucyl aminopeptidase</fullName>
    </alternativeName>
</protein>
<dbReference type="HAMAP" id="MF_00181">
    <property type="entry name" value="Cytosol_peptidase_M17"/>
    <property type="match status" value="1"/>
</dbReference>
<evidence type="ECO:0000256" key="6">
    <source>
        <dbReference type="ARBA" id="ARBA00022801"/>
    </source>
</evidence>
<evidence type="ECO:0000256" key="5">
    <source>
        <dbReference type="ARBA" id="ARBA00022670"/>
    </source>
</evidence>
<dbReference type="EC" id="3.4.11.10" evidence="7"/>
<dbReference type="InterPro" id="IPR011356">
    <property type="entry name" value="Leucine_aapep/pepB"/>
</dbReference>
<keyword evidence="6 7" id="KW-0378">Hydrolase</keyword>
<dbReference type="PRINTS" id="PR00481">
    <property type="entry name" value="LAMNOPPTDASE"/>
</dbReference>
<dbReference type="InterPro" id="IPR000819">
    <property type="entry name" value="Peptidase_M17_C"/>
</dbReference>
<feature type="active site" evidence="7">
    <location>
        <position position="355"/>
    </location>
</feature>
<dbReference type="GO" id="GO:0005737">
    <property type="term" value="C:cytoplasm"/>
    <property type="evidence" value="ECO:0007669"/>
    <property type="project" value="UniProtKB-SubCell"/>
</dbReference>
<comment type="subcellular location">
    <subcellularLocation>
        <location evidence="7">Cytoplasm</location>
    </subcellularLocation>
</comment>
<evidence type="ECO:0000256" key="7">
    <source>
        <dbReference type="HAMAP-Rule" id="MF_00181"/>
    </source>
</evidence>
<organism evidence="9 10">
    <name type="scientific">Candidatus Magasanikbacteria bacterium GW2011_GWA2_46_17</name>
    <dbReference type="NCBI Taxonomy" id="1619042"/>
    <lineage>
        <taxon>Bacteria</taxon>
        <taxon>Candidatus Magasanikiibacteriota</taxon>
    </lineage>
</organism>
<dbReference type="GO" id="GO:0006508">
    <property type="term" value="P:proteolysis"/>
    <property type="evidence" value="ECO:0007669"/>
    <property type="project" value="UniProtKB-KW"/>
</dbReference>
<evidence type="ECO:0000259" key="8">
    <source>
        <dbReference type="PROSITE" id="PS00631"/>
    </source>
</evidence>
<dbReference type="Pfam" id="PF00883">
    <property type="entry name" value="Peptidase_M17"/>
    <property type="match status" value="1"/>
</dbReference>
<reference evidence="9 10" key="1">
    <citation type="journal article" date="2015" name="Nature">
        <title>rRNA introns, odd ribosomes, and small enigmatic genomes across a large radiation of phyla.</title>
        <authorList>
            <person name="Brown C.T."/>
            <person name="Hug L.A."/>
            <person name="Thomas B.C."/>
            <person name="Sharon I."/>
            <person name="Castelle C.J."/>
            <person name="Singh A."/>
            <person name="Wilkins M.J."/>
            <person name="Williams K.H."/>
            <person name="Banfield J.F."/>
        </authorList>
    </citation>
    <scope>NUCLEOTIDE SEQUENCE [LARGE SCALE GENOMIC DNA]</scope>
</reference>
<name>A0A0G1RB41_9BACT</name>
<dbReference type="EC" id="3.4.11.1" evidence="7"/>
<comment type="function">
    <text evidence="7">Presumably involved in the processing and regular turnover of intracellular proteins. Catalyzes the removal of unsubstituted N-terminal amino acids from various peptides.</text>
</comment>
<dbReference type="PANTHER" id="PTHR11963:SF23">
    <property type="entry name" value="CYTOSOL AMINOPEPTIDASE"/>
    <property type="match status" value="1"/>
</dbReference>
<keyword evidence="4 7" id="KW-0031">Aminopeptidase</keyword>
<dbReference type="InterPro" id="IPR043472">
    <property type="entry name" value="Macro_dom-like"/>
</dbReference>
<feature type="binding site" evidence="7">
    <location>
        <position position="274"/>
    </location>
    <ligand>
        <name>Mn(2+)</name>
        <dbReference type="ChEBI" id="CHEBI:29035"/>
        <label>2</label>
    </ligand>
</feature>
<dbReference type="NCBIfam" id="NF002074">
    <property type="entry name" value="PRK00913.1-4"/>
    <property type="match status" value="1"/>
</dbReference>
<evidence type="ECO:0000256" key="3">
    <source>
        <dbReference type="ARBA" id="ARBA00009528"/>
    </source>
</evidence>
<dbReference type="PROSITE" id="PS00631">
    <property type="entry name" value="CYTOSOL_AP"/>
    <property type="match status" value="1"/>
</dbReference>
<dbReference type="SUPFAM" id="SSF53187">
    <property type="entry name" value="Zn-dependent exopeptidases"/>
    <property type="match status" value="1"/>
</dbReference>
<feature type="active site" evidence="7">
    <location>
        <position position="281"/>
    </location>
</feature>
<dbReference type="InterPro" id="IPR023042">
    <property type="entry name" value="Peptidase_M17_leu_NH2_pept"/>
</dbReference>
<proteinExistence type="inferred from homology"/>
<dbReference type="Pfam" id="PF02789">
    <property type="entry name" value="Peptidase_M17_N"/>
    <property type="match status" value="1"/>
</dbReference>
<dbReference type="AlphaFoldDB" id="A0A0G1RB41"/>
<dbReference type="EMBL" id="LCMA01000002">
    <property type="protein sequence ID" value="KKU27228.1"/>
    <property type="molecule type" value="Genomic_DNA"/>
</dbReference>
<feature type="binding site" evidence="7">
    <location>
        <position position="269"/>
    </location>
    <ligand>
        <name>Mn(2+)</name>
        <dbReference type="ChEBI" id="CHEBI:29035"/>
        <label>2</label>
    </ligand>
</feature>
<dbReference type="SUPFAM" id="SSF52949">
    <property type="entry name" value="Macro domain-like"/>
    <property type="match status" value="1"/>
</dbReference>
<keyword evidence="7" id="KW-0479">Metal-binding</keyword>
<feature type="binding site" evidence="7">
    <location>
        <position position="292"/>
    </location>
    <ligand>
        <name>Mn(2+)</name>
        <dbReference type="ChEBI" id="CHEBI:29035"/>
        <label>2</label>
    </ligand>
</feature>
<evidence type="ECO:0000256" key="2">
    <source>
        <dbReference type="ARBA" id="ARBA00000967"/>
    </source>
</evidence>
<dbReference type="NCBIfam" id="NF002073">
    <property type="entry name" value="PRK00913.1-2"/>
    <property type="match status" value="1"/>
</dbReference>
<dbReference type="PANTHER" id="PTHR11963">
    <property type="entry name" value="LEUCINE AMINOPEPTIDASE-RELATED"/>
    <property type="match status" value="1"/>
</dbReference>
<comment type="catalytic activity">
    <reaction evidence="1 7">
        <text>Release of an N-terminal amino acid, Xaa-|-Yaa-, in which Xaa is preferably Leu, but may be other amino acids including Pro although not Arg or Lys, and Yaa may be Pro. Amino acid amides and methyl esters are also readily hydrolyzed, but rates on arylamides are exceedingly low.</text>
        <dbReference type="EC" id="3.4.11.1"/>
    </reaction>
</comment>
<dbReference type="Proteomes" id="UP000034175">
    <property type="component" value="Unassembled WGS sequence"/>
</dbReference>
<dbReference type="Gene3D" id="3.40.220.10">
    <property type="entry name" value="Leucine Aminopeptidase, subunit E, domain 1"/>
    <property type="match status" value="1"/>
</dbReference>
<feature type="binding site" evidence="7">
    <location>
        <position position="353"/>
    </location>
    <ligand>
        <name>Mn(2+)</name>
        <dbReference type="ChEBI" id="CHEBI:29035"/>
        <label>1</label>
    </ligand>
</feature>
<dbReference type="InterPro" id="IPR008283">
    <property type="entry name" value="Peptidase_M17_N"/>
</dbReference>
<feature type="binding site" evidence="7">
    <location>
        <position position="351"/>
    </location>
    <ligand>
        <name>Mn(2+)</name>
        <dbReference type="ChEBI" id="CHEBI:29035"/>
        <label>1</label>
    </ligand>
</feature>
<keyword evidence="5 7" id="KW-0645">Protease</keyword>
<gene>
    <name evidence="7" type="primary">pepA</name>
    <name evidence="9" type="ORF">UX39_C0002G0007</name>
</gene>